<protein>
    <submittedName>
        <fullName evidence="2">Uncharacterized protein</fullName>
    </submittedName>
</protein>
<evidence type="ECO:0000313" key="3">
    <source>
        <dbReference type="Proteomes" id="UP000297245"/>
    </source>
</evidence>
<organism evidence="2 3">
    <name type="scientific">Dendrothele bispora (strain CBS 962.96)</name>
    <dbReference type="NCBI Taxonomy" id="1314807"/>
    <lineage>
        <taxon>Eukaryota</taxon>
        <taxon>Fungi</taxon>
        <taxon>Dikarya</taxon>
        <taxon>Basidiomycota</taxon>
        <taxon>Agaricomycotina</taxon>
        <taxon>Agaricomycetes</taxon>
        <taxon>Agaricomycetidae</taxon>
        <taxon>Agaricales</taxon>
        <taxon>Agaricales incertae sedis</taxon>
        <taxon>Dendrothele</taxon>
    </lineage>
</organism>
<feature type="compositionally biased region" description="Polar residues" evidence="1">
    <location>
        <begin position="1"/>
        <end position="12"/>
    </location>
</feature>
<feature type="region of interest" description="Disordered" evidence="1">
    <location>
        <begin position="69"/>
        <end position="99"/>
    </location>
</feature>
<proteinExistence type="predicted"/>
<gene>
    <name evidence="2" type="ORF">K435DRAFT_862403</name>
</gene>
<feature type="compositionally biased region" description="Basic residues" evidence="1">
    <location>
        <begin position="79"/>
        <end position="88"/>
    </location>
</feature>
<accession>A0A4S8LTV1</accession>
<keyword evidence="3" id="KW-1185">Reference proteome</keyword>
<evidence type="ECO:0000256" key="1">
    <source>
        <dbReference type="SAM" id="MobiDB-lite"/>
    </source>
</evidence>
<name>A0A4S8LTV1_DENBC</name>
<feature type="compositionally biased region" description="Polar residues" evidence="1">
    <location>
        <begin position="29"/>
        <end position="41"/>
    </location>
</feature>
<feature type="compositionally biased region" description="Basic and acidic residues" evidence="1">
    <location>
        <begin position="89"/>
        <end position="99"/>
    </location>
</feature>
<evidence type="ECO:0000313" key="2">
    <source>
        <dbReference type="EMBL" id="THU92493.1"/>
    </source>
</evidence>
<reference evidence="2 3" key="1">
    <citation type="journal article" date="2019" name="Nat. Ecol. Evol.">
        <title>Megaphylogeny resolves global patterns of mushroom evolution.</title>
        <authorList>
            <person name="Varga T."/>
            <person name="Krizsan K."/>
            <person name="Foldi C."/>
            <person name="Dima B."/>
            <person name="Sanchez-Garcia M."/>
            <person name="Sanchez-Ramirez S."/>
            <person name="Szollosi G.J."/>
            <person name="Szarkandi J.G."/>
            <person name="Papp V."/>
            <person name="Albert L."/>
            <person name="Andreopoulos W."/>
            <person name="Angelini C."/>
            <person name="Antonin V."/>
            <person name="Barry K.W."/>
            <person name="Bougher N.L."/>
            <person name="Buchanan P."/>
            <person name="Buyck B."/>
            <person name="Bense V."/>
            <person name="Catcheside P."/>
            <person name="Chovatia M."/>
            <person name="Cooper J."/>
            <person name="Damon W."/>
            <person name="Desjardin D."/>
            <person name="Finy P."/>
            <person name="Geml J."/>
            <person name="Haridas S."/>
            <person name="Hughes K."/>
            <person name="Justo A."/>
            <person name="Karasinski D."/>
            <person name="Kautmanova I."/>
            <person name="Kiss B."/>
            <person name="Kocsube S."/>
            <person name="Kotiranta H."/>
            <person name="LaButti K.M."/>
            <person name="Lechner B.E."/>
            <person name="Liimatainen K."/>
            <person name="Lipzen A."/>
            <person name="Lukacs Z."/>
            <person name="Mihaltcheva S."/>
            <person name="Morgado L.N."/>
            <person name="Niskanen T."/>
            <person name="Noordeloos M.E."/>
            <person name="Ohm R.A."/>
            <person name="Ortiz-Santana B."/>
            <person name="Ovrebo C."/>
            <person name="Racz N."/>
            <person name="Riley R."/>
            <person name="Savchenko A."/>
            <person name="Shiryaev A."/>
            <person name="Soop K."/>
            <person name="Spirin V."/>
            <person name="Szebenyi C."/>
            <person name="Tomsovsky M."/>
            <person name="Tulloss R.E."/>
            <person name="Uehling J."/>
            <person name="Grigoriev I.V."/>
            <person name="Vagvolgyi C."/>
            <person name="Papp T."/>
            <person name="Martin F.M."/>
            <person name="Miettinen O."/>
            <person name="Hibbett D.S."/>
            <person name="Nagy L.G."/>
        </authorList>
    </citation>
    <scope>NUCLEOTIDE SEQUENCE [LARGE SCALE GENOMIC DNA]</scope>
    <source>
        <strain evidence="2 3">CBS 962.96</strain>
    </source>
</reference>
<dbReference type="EMBL" id="ML179277">
    <property type="protein sequence ID" value="THU92493.1"/>
    <property type="molecule type" value="Genomic_DNA"/>
</dbReference>
<feature type="region of interest" description="Disordered" evidence="1">
    <location>
        <begin position="1"/>
        <end position="48"/>
    </location>
</feature>
<sequence>MALQASSSTRQRVNVHAHSTPDMWFRDSANASQSVSSATLNPPSYPSSTTSYLVMSVLNPRSRRPLLRGIYFTDTGGSHPKKGRRNGKEKRQEETQSAI</sequence>
<dbReference type="Proteomes" id="UP000297245">
    <property type="component" value="Unassembled WGS sequence"/>
</dbReference>
<dbReference type="AlphaFoldDB" id="A0A4S8LTV1"/>